<dbReference type="RefSeq" id="WP_344863413.1">
    <property type="nucleotide sequence ID" value="NZ_BAAAZN010000010.1"/>
</dbReference>
<reference evidence="2" key="1">
    <citation type="journal article" date="2019" name="Int. J. Syst. Evol. Microbiol.">
        <title>The Global Catalogue of Microorganisms (GCM) 10K type strain sequencing project: providing services to taxonomists for standard genome sequencing and annotation.</title>
        <authorList>
            <consortium name="The Broad Institute Genomics Platform"/>
            <consortium name="The Broad Institute Genome Sequencing Center for Infectious Disease"/>
            <person name="Wu L."/>
            <person name="Ma J."/>
        </authorList>
    </citation>
    <scope>NUCLEOTIDE SEQUENCE [LARGE SCALE GENOMIC DNA]</scope>
    <source>
        <strain evidence="2">JCM 16898</strain>
    </source>
</reference>
<evidence type="ECO:0000313" key="1">
    <source>
        <dbReference type="EMBL" id="GAA3558697.1"/>
    </source>
</evidence>
<organism evidence="1 2">
    <name type="scientific">Amycolatopsis ultiminotia</name>
    <dbReference type="NCBI Taxonomy" id="543629"/>
    <lineage>
        <taxon>Bacteria</taxon>
        <taxon>Bacillati</taxon>
        <taxon>Actinomycetota</taxon>
        <taxon>Actinomycetes</taxon>
        <taxon>Pseudonocardiales</taxon>
        <taxon>Pseudonocardiaceae</taxon>
        <taxon>Amycolatopsis</taxon>
    </lineage>
</organism>
<name>A0ABP6WZ58_9PSEU</name>
<proteinExistence type="predicted"/>
<gene>
    <name evidence="1" type="ORF">GCM10022222_47790</name>
</gene>
<evidence type="ECO:0000313" key="2">
    <source>
        <dbReference type="Proteomes" id="UP001500689"/>
    </source>
</evidence>
<accession>A0ABP6WZ58</accession>
<dbReference type="Proteomes" id="UP001500689">
    <property type="component" value="Unassembled WGS sequence"/>
</dbReference>
<evidence type="ECO:0008006" key="3">
    <source>
        <dbReference type="Google" id="ProtNLM"/>
    </source>
</evidence>
<protein>
    <recommendedName>
        <fullName evidence="3">Excreted virulence factor EspC, type VII ESX diderm</fullName>
    </recommendedName>
</protein>
<keyword evidence="2" id="KW-1185">Reference proteome</keyword>
<sequence length="120" mass="13022">MTDQFFVDADGLDSGRDGFDGKGAELRTLAQRLQGLANPSRIQAAAGNDKNGKEFSQTHQKSATDIYNGIRAWAEAVEATRDSIGDMATSFRDADQGAYDASNSLFQSFTELNQAVHKDE</sequence>
<comment type="caution">
    <text evidence="1">The sequence shown here is derived from an EMBL/GenBank/DDBJ whole genome shotgun (WGS) entry which is preliminary data.</text>
</comment>
<dbReference type="EMBL" id="BAAAZN010000010">
    <property type="protein sequence ID" value="GAA3558697.1"/>
    <property type="molecule type" value="Genomic_DNA"/>
</dbReference>